<dbReference type="EMBL" id="OIVN01001289">
    <property type="protein sequence ID" value="SPC92193.1"/>
    <property type="molecule type" value="Genomic_DNA"/>
</dbReference>
<dbReference type="AlphaFoldDB" id="A0A2N9FY94"/>
<evidence type="ECO:0000313" key="1">
    <source>
        <dbReference type="EMBL" id="SPC92193.1"/>
    </source>
</evidence>
<accession>A0A2N9FY94</accession>
<sequence length="373" mass="42965">MYREYQELRFRTLRVENGRETRELWPKLRKNGPILSQILVSVVDKTAYLGGNVCAKILSDPLQLGPRAKTLRQEVHFSYHTQLSDRQELLRSSRNLSQKLTPWHKEHSDGLRSQDHILRTQARLCARPVPLKSRRNKAVLKVPEFSHRRCHACAQSLPDSQQVDLRARAHWKEDTSMHDVELSDRQEFIGVSRNPDRKTALKRTKNTPVDSARGAISHEVQARIPANPEPCKNRQRKLSDGTKNVKIRHRELGQICARTGTRFEKKRAGSKTHFFSRTAAFARRVFPARNKLIREPGCVGKIMTPATSWNSRFADKHPPFDRNLRIGRVHENSSDTPTSGSHNSLVRTPIRANFISLERGRRELSDDMPHDPF</sequence>
<protein>
    <submittedName>
        <fullName evidence="1">Uncharacterized protein</fullName>
    </submittedName>
</protein>
<reference evidence="1" key="1">
    <citation type="submission" date="2018-02" db="EMBL/GenBank/DDBJ databases">
        <authorList>
            <person name="Cohen D.B."/>
            <person name="Kent A.D."/>
        </authorList>
    </citation>
    <scope>NUCLEOTIDE SEQUENCE</scope>
</reference>
<gene>
    <name evidence="1" type="ORF">FSB_LOCUS20075</name>
</gene>
<organism evidence="1">
    <name type="scientific">Fagus sylvatica</name>
    <name type="common">Beechnut</name>
    <dbReference type="NCBI Taxonomy" id="28930"/>
    <lineage>
        <taxon>Eukaryota</taxon>
        <taxon>Viridiplantae</taxon>
        <taxon>Streptophyta</taxon>
        <taxon>Embryophyta</taxon>
        <taxon>Tracheophyta</taxon>
        <taxon>Spermatophyta</taxon>
        <taxon>Magnoliopsida</taxon>
        <taxon>eudicotyledons</taxon>
        <taxon>Gunneridae</taxon>
        <taxon>Pentapetalae</taxon>
        <taxon>rosids</taxon>
        <taxon>fabids</taxon>
        <taxon>Fagales</taxon>
        <taxon>Fagaceae</taxon>
        <taxon>Fagus</taxon>
    </lineage>
</organism>
<name>A0A2N9FY94_FAGSY</name>
<proteinExistence type="predicted"/>